<comment type="caution">
    <text evidence="5">The sequence shown here is derived from an EMBL/GenBank/DDBJ whole genome shotgun (WGS) entry which is preliminary data.</text>
</comment>
<feature type="domain" description="Bacterial Ig" evidence="4">
    <location>
        <begin position="432"/>
        <end position="508"/>
    </location>
</feature>
<evidence type="ECO:0000259" key="3">
    <source>
        <dbReference type="Pfam" id="PF18449"/>
    </source>
</evidence>
<proteinExistence type="predicted"/>
<evidence type="ECO:0000313" key="5">
    <source>
        <dbReference type="EMBL" id="EUJ32554.1"/>
    </source>
</evidence>
<feature type="domain" description="Bacterial Ig" evidence="4">
    <location>
        <begin position="344"/>
        <end position="422"/>
    </location>
</feature>
<dbReference type="AlphaFoldDB" id="W7BZE7"/>
<feature type="signal peptide" evidence="1">
    <location>
        <begin position="1"/>
        <end position="32"/>
    </location>
</feature>
<evidence type="ECO:0000313" key="6">
    <source>
        <dbReference type="Proteomes" id="UP000019254"/>
    </source>
</evidence>
<feature type="domain" description="Bacterial Ig" evidence="4">
    <location>
        <begin position="519"/>
        <end position="600"/>
    </location>
</feature>
<dbReference type="Pfam" id="PF17936">
    <property type="entry name" value="Big_6"/>
    <property type="match status" value="1"/>
</dbReference>
<feature type="domain" description="Pesticidal crystal protein Cry1Aa" evidence="3">
    <location>
        <begin position="198"/>
        <end position="257"/>
    </location>
</feature>
<name>W7BZE7_9LIST</name>
<keyword evidence="1" id="KW-0732">Signal</keyword>
<evidence type="ECO:0000259" key="4">
    <source>
        <dbReference type="Pfam" id="PF20622"/>
    </source>
</evidence>
<dbReference type="Proteomes" id="UP000019254">
    <property type="component" value="Unassembled WGS sequence"/>
</dbReference>
<dbReference type="InterPro" id="IPR013783">
    <property type="entry name" value="Ig-like_fold"/>
</dbReference>
<evidence type="ECO:0000256" key="1">
    <source>
        <dbReference type="SAM" id="SignalP"/>
    </source>
</evidence>
<dbReference type="STRING" id="1265820.PCORN_01180"/>
<dbReference type="InterPro" id="IPR041498">
    <property type="entry name" value="Big_6"/>
</dbReference>
<dbReference type="Pfam" id="PF20622">
    <property type="entry name" value="Big_15"/>
    <property type="match status" value="3"/>
</dbReference>
<dbReference type="InterPro" id="IPR046746">
    <property type="entry name" value="Big_15"/>
</dbReference>
<dbReference type="OrthoDB" id="2360677at2"/>
<gene>
    <name evidence="5" type="ORF">PCORN_01180</name>
</gene>
<dbReference type="InterPro" id="IPR054544">
    <property type="entry name" value="Pest_crys_Cry1Aa_dom-IV"/>
</dbReference>
<dbReference type="RefSeq" id="WP_036076737.1">
    <property type="nucleotide sequence ID" value="NZ_AODE01000004.1"/>
</dbReference>
<keyword evidence="6" id="KW-1185">Reference proteome</keyword>
<dbReference type="Gene3D" id="2.60.40.10">
    <property type="entry name" value="Immunoglobulins"/>
    <property type="match status" value="1"/>
</dbReference>
<dbReference type="PATRIC" id="fig|1265820.5.peg.228"/>
<dbReference type="EMBL" id="AODE01000004">
    <property type="protein sequence ID" value="EUJ32554.1"/>
    <property type="molecule type" value="Genomic_DNA"/>
</dbReference>
<protein>
    <submittedName>
        <fullName evidence="5">Uncharacterized protein</fullName>
    </submittedName>
</protein>
<dbReference type="Pfam" id="PF18449">
    <property type="entry name" value="Endotoxin_C2"/>
    <property type="match status" value="1"/>
</dbReference>
<reference evidence="5 6" key="1">
    <citation type="journal article" date="2014" name="Int. J. Syst. Evol. Microbiol.">
        <title>Listeria floridensis sp. nov., Listeria aquatica sp. nov., Listeria cornellensis sp. nov., Listeria riparia sp. nov. and Listeria grandensis sp. nov., from agricultural and natural environments.</title>
        <authorList>
            <person name="den Bakker H.C."/>
            <person name="Warchocki S."/>
            <person name="Wright E.M."/>
            <person name="Allred A.F."/>
            <person name="Ahlstrom C."/>
            <person name="Manuel C.S."/>
            <person name="Stasiewicz M.J."/>
            <person name="Burrell A."/>
            <person name="Roof S."/>
            <person name="Strawn L."/>
            <person name="Fortes E.D."/>
            <person name="Nightingale K.K."/>
            <person name="Kephart D."/>
            <person name="Wiedmann M."/>
        </authorList>
    </citation>
    <scope>NUCLEOTIDE SEQUENCE [LARGE SCALE GENOMIC DNA]</scope>
    <source>
        <strain evidence="6">FSL F6-969</strain>
    </source>
</reference>
<sequence length="600" mass="64239">MNKNIKKVATVILATNVLASTVLTTLPLGTHAAESQVSTKTPAEQVNDAKSALDALFVDGNTAKGIHINISQADLDNTATLIDAIENETDKVALQVNLKKATDAYTAIHAFQRLNITDNYVVQFDVSIPAGYKFSYTLEKNGKYAGHLISNGAAYYLSKTATGAQQGGWKDDQIASIYVVVDNVKYTLASATVSIAFQKAEKAVQSLFIDNDTSKAIQPTLTLAAINAAQELVSALSNVTQKEALQANIDKAIEAFNTIAPTTIEALTSNSTKAIGKGEPNASVSIKNGDTVIGTGTVNADGTFEIDIEKQAPNATITATVTKVSNGKTASASTNVTEAIDYSLTSNSFKIGDTILTGTAGKNVFKVRLWVNGVVAVQGNLHPDGTYEFPSAANFIKKVGDKIEVVAVDSKYVEVNRQAVIVSGAPILDNALTVNAYTYGEKQMAGQVGKDVFKVRLWVNDKVVTQADMNGDGTYTFGNARQFINSPLDKIELVAVDSKYKEINRIAVSAPKPDLDETSFTAETYEIGQNTLSGSFGKNTSKVRLWINGTVAKQADLDIANNSYTLKGIKGLIKNDTDKVEVVFVDEEYKEIKRINVTVK</sequence>
<organism evidence="5 6">
    <name type="scientific">Listeria cornellensis FSL F6-0969</name>
    <dbReference type="NCBI Taxonomy" id="1265820"/>
    <lineage>
        <taxon>Bacteria</taxon>
        <taxon>Bacillati</taxon>
        <taxon>Bacillota</taxon>
        <taxon>Bacilli</taxon>
        <taxon>Bacillales</taxon>
        <taxon>Listeriaceae</taxon>
        <taxon>Listeria</taxon>
    </lineage>
</organism>
<evidence type="ECO:0000259" key="2">
    <source>
        <dbReference type="Pfam" id="PF17936"/>
    </source>
</evidence>
<feature type="domain" description="Bacterial Ig" evidence="2">
    <location>
        <begin position="261"/>
        <end position="337"/>
    </location>
</feature>
<feature type="chain" id="PRO_5004889361" evidence="1">
    <location>
        <begin position="33"/>
        <end position="600"/>
    </location>
</feature>
<accession>W7BZE7</accession>